<keyword evidence="3" id="KW-0813">Transport</keyword>
<feature type="transmembrane region" description="Helical" evidence="8">
    <location>
        <begin position="5"/>
        <end position="24"/>
    </location>
</feature>
<name>A0A1T5BQ35_9SPHI</name>
<dbReference type="Pfam" id="PF01594">
    <property type="entry name" value="AI-2E_transport"/>
    <property type="match status" value="1"/>
</dbReference>
<feature type="transmembrane region" description="Helical" evidence="8">
    <location>
        <begin position="61"/>
        <end position="82"/>
    </location>
</feature>
<feature type="transmembrane region" description="Helical" evidence="8">
    <location>
        <begin position="222"/>
        <end position="251"/>
    </location>
</feature>
<sequence length="345" mass="37567">MTNSLFKGTQIILFTVLSITILYFGKEVLAPLAMAGILAMLFLGPSTFFEKKGMPRWASALIAIACLLVICSGIIFLLNWQLQSFAEQLVDMKKNMGGMVSKLQSWIENRVGVDEARQKAIVEDQMKNGTDVGSTSIISTLFGMLVDFILVLVYIYLLLFYRSRIKAFLLKSTKSDNPKRTLEIVDSASTVAASYVIGLAKMILTLWILYGIGFTAIGVENAFFFAIICGLLELIPFIGNLTGTAITLLGVMAQGGETGIIVGVIGIYAFVQFVQTYLLEPLIVGDEVNINALFTILSLVIAELIWGIPGMVIAIPCAGIIKIICDRVPALQPIGYLIGSDKKIK</sequence>
<dbReference type="GO" id="GO:0055085">
    <property type="term" value="P:transmembrane transport"/>
    <property type="evidence" value="ECO:0007669"/>
    <property type="project" value="TreeGrafter"/>
</dbReference>
<keyword evidence="6 8" id="KW-1133">Transmembrane helix</keyword>
<dbReference type="GO" id="GO:0005886">
    <property type="term" value="C:plasma membrane"/>
    <property type="evidence" value="ECO:0007669"/>
    <property type="project" value="UniProtKB-SubCell"/>
</dbReference>
<evidence type="ECO:0000256" key="3">
    <source>
        <dbReference type="ARBA" id="ARBA00022448"/>
    </source>
</evidence>
<dbReference type="AlphaFoldDB" id="A0A1T5BQ35"/>
<evidence type="ECO:0000256" key="1">
    <source>
        <dbReference type="ARBA" id="ARBA00004651"/>
    </source>
</evidence>
<evidence type="ECO:0000313" key="9">
    <source>
        <dbReference type="EMBL" id="SKB49346.1"/>
    </source>
</evidence>
<protein>
    <submittedName>
        <fullName evidence="9">Predicted PurR-regulated permease PerM</fullName>
    </submittedName>
</protein>
<organism evidence="9 10">
    <name type="scientific">Sphingobacterium nematocida</name>
    <dbReference type="NCBI Taxonomy" id="1513896"/>
    <lineage>
        <taxon>Bacteria</taxon>
        <taxon>Pseudomonadati</taxon>
        <taxon>Bacteroidota</taxon>
        <taxon>Sphingobacteriia</taxon>
        <taxon>Sphingobacteriales</taxon>
        <taxon>Sphingobacteriaceae</taxon>
        <taxon>Sphingobacterium</taxon>
    </lineage>
</organism>
<evidence type="ECO:0000256" key="6">
    <source>
        <dbReference type="ARBA" id="ARBA00022989"/>
    </source>
</evidence>
<comment type="similarity">
    <text evidence="2">Belongs to the autoinducer-2 exporter (AI-2E) (TC 2.A.86) family.</text>
</comment>
<keyword evidence="4" id="KW-1003">Cell membrane</keyword>
<dbReference type="PANTHER" id="PTHR21716:SF53">
    <property type="entry name" value="PERMEASE PERM-RELATED"/>
    <property type="match status" value="1"/>
</dbReference>
<comment type="subcellular location">
    <subcellularLocation>
        <location evidence="1">Cell membrane</location>
        <topology evidence="1">Multi-pass membrane protein</topology>
    </subcellularLocation>
</comment>
<feature type="transmembrane region" description="Helical" evidence="8">
    <location>
        <begin position="258"/>
        <end position="278"/>
    </location>
</feature>
<keyword evidence="5 8" id="KW-0812">Transmembrane</keyword>
<dbReference type="Proteomes" id="UP000190150">
    <property type="component" value="Unassembled WGS sequence"/>
</dbReference>
<feature type="transmembrane region" description="Helical" evidence="8">
    <location>
        <begin position="290"/>
        <end position="314"/>
    </location>
</feature>
<feature type="transmembrane region" description="Helical" evidence="8">
    <location>
        <begin position="182"/>
        <end position="210"/>
    </location>
</feature>
<proteinExistence type="inferred from homology"/>
<evidence type="ECO:0000256" key="7">
    <source>
        <dbReference type="ARBA" id="ARBA00023136"/>
    </source>
</evidence>
<gene>
    <name evidence="9" type="ORF">SAMN05660841_00868</name>
</gene>
<dbReference type="STRING" id="1513896.SAMN05660841_00868"/>
<dbReference type="EMBL" id="FUZF01000002">
    <property type="protein sequence ID" value="SKB49346.1"/>
    <property type="molecule type" value="Genomic_DNA"/>
</dbReference>
<evidence type="ECO:0000313" key="10">
    <source>
        <dbReference type="Proteomes" id="UP000190150"/>
    </source>
</evidence>
<evidence type="ECO:0000256" key="2">
    <source>
        <dbReference type="ARBA" id="ARBA00009773"/>
    </source>
</evidence>
<evidence type="ECO:0000256" key="4">
    <source>
        <dbReference type="ARBA" id="ARBA00022475"/>
    </source>
</evidence>
<feature type="transmembrane region" description="Helical" evidence="8">
    <location>
        <begin position="137"/>
        <end position="161"/>
    </location>
</feature>
<dbReference type="PANTHER" id="PTHR21716">
    <property type="entry name" value="TRANSMEMBRANE PROTEIN"/>
    <property type="match status" value="1"/>
</dbReference>
<accession>A0A1T5BQ35</accession>
<dbReference type="RefSeq" id="WP_079641521.1">
    <property type="nucleotide sequence ID" value="NZ_FUZF01000002.1"/>
</dbReference>
<keyword evidence="10" id="KW-1185">Reference proteome</keyword>
<evidence type="ECO:0000256" key="5">
    <source>
        <dbReference type="ARBA" id="ARBA00022692"/>
    </source>
</evidence>
<reference evidence="10" key="1">
    <citation type="submission" date="2017-02" db="EMBL/GenBank/DDBJ databases">
        <authorList>
            <person name="Varghese N."/>
            <person name="Submissions S."/>
        </authorList>
    </citation>
    <scope>NUCLEOTIDE SEQUENCE [LARGE SCALE GENOMIC DNA]</scope>
    <source>
        <strain evidence="10">DSM 24091</strain>
    </source>
</reference>
<dbReference type="InterPro" id="IPR002549">
    <property type="entry name" value="AI-2E-like"/>
</dbReference>
<keyword evidence="7 8" id="KW-0472">Membrane</keyword>
<feature type="transmembrane region" description="Helical" evidence="8">
    <location>
        <begin position="30"/>
        <end position="49"/>
    </location>
</feature>
<dbReference type="OrthoDB" id="9793390at2"/>
<evidence type="ECO:0000256" key="8">
    <source>
        <dbReference type="SAM" id="Phobius"/>
    </source>
</evidence>